<dbReference type="RefSeq" id="WP_108852651.1">
    <property type="nucleotide sequence ID" value="NZ_OMOQ01000001.1"/>
</dbReference>
<name>A0A2R8B6N4_9RHOB</name>
<keyword evidence="4" id="KW-1185">Reference proteome</keyword>
<dbReference type="EMBL" id="OMOQ01000001">
    <property type="protein sequence ID" value="SPH18311.1"/>
    <property type="molecule type" value="Genomic_DNA"/>
</dbReference>
<dbReference type="Pfam" id="PF13403">
    <property type="entry name" value="Hint_2"/>
    <property type="match status" value="1"/>
</dbReference>
<proteinExistence type="predicted"/>
<feature type="domain" description="Hedgehog/Intein (Hint)" evidence="2">
    <location>
        <begin position="42"/>
        <end position="170"/>
    </location>
</feature>
<evidence type="ECO:0000256" key="1">
    <source>
        <dbReference type="SAM" id="MobiDB-lite"/>
    </source>
</evidence>
<dbReference type="AlphaFoldDB" id="A0A2R8B6N4"/>
<evidence type="ECO:0000313" key="4">
    <source>
        <dbReference type="Proteomes" id="UP000244924"/>
    </source>
</evidence>
<evidence type="ECO:0000313" key="3">
    <source>
        <dbReference type="EMBL" id="SPH18311.1"/>
    </source>
</evidence>
<protein>
    <recommendedName>
        <fullName evidence="2">Hedgehog/Intein (Hint) domain-containing protein</fullName>
    </recommendedName>
</protein>
<accession>A0A2R8B6N4</accession>
<dbReference type="InterPro" id="IPR028992">
    <property type="entry name" value="Hedgehog/Intein_dom"/>
</dbReference>
<reference evidence="3 4" key="1">
    <citation type="submission" date="2018-03" db="EMBL/GenBank/DDBJ databases">
        <authorList>
            <person name="Keele B.F."/>
        </authorList>
    </citation>
    <scope>NUCLEOTIDE SEQUENCE [LARGE SCALE GENOMIC DNA]</scope>
    <source>
        <strain evidence="3 4">CECT 8626</strain>
    </source>
</reference>
<organism evidence="3 4">
    <name type="scientific">Albidovulum aquaemixtae</name>
    <dbReference type="NCBI Taxonomy" id="1542388"/>
    <lineage>
        <taxon>Bacteria</taxon>
        <taxon>Pseudomonadati</taxon>
        <taxon>Pseudomonadota</taxon>
        <taxon>Alphaproteobacteria</taxon>
        <taxon>Rhodobacterales</taxon>
        <taxon>Paracoccaceae</taxon>
        <taxon>Albidovulum</taxon>
    </lineage>
</organism>
<feature type="region of interest" description="Disordered" evidence="1">
    <location>
        <begin position="13"/>
        <end position="33"/>
    </location>
</feature>
<dbReference type="OrthoDB" id="7835405at2"/>
<dbReference type="Proteomes" id="UP000244924">
    <property type="component" value="Unassembled WGS sequence"/>
</dbReference>
<gene>
    <name evidence="3" type="ORF">DEA8626_01847</name>
</gene>
<evidence type="ECO:0000259" key="2">
    <source>
        <dbReference type="Pfam" id="PF13403"/>
    </source>
</evidence>
<sequence length="175" mass="19239">MNDEHILSAVVEALSKSEAKAPPAPSKPERPRRSVEWTIGGFCDDARVTTSFGELPIQALRRRDPLRTVEGPLARVERVDRIQLDEAFLEQNPDAQPVRIQAGALGPNRPKTDVLVSPHQAVGVGQYGNDFRRARDLLDRPGVVRQPALGLSYYVFQCEAPATVEVEGLSIHVSP</sequence>